<gene>
    <name evidence="1" type="ORF">AB182_22255</name>
</gene>
<name>A0AAC8QRW9_9ENTR</name>
<accession>A0AAC8QRW9</accession>
<protein>
    <submittedName>
        <fullName evidence="1">Uncharacterized protein</fullName>
    </submittedName>
</protein>
<organism evidence="1 2">
    <name type="scientific">Phytobacter ursingii</name>
    <dbReference type="NCBI Taxonomy" id="1972431"/>
    <lineage>
        <taxon>Bacteria</taxon>
        <taxon>Pseudomonadati</taxon>
        <taxon>Pseudomonadota</taxon>
        <taxon>Gammaproteobacteria</taxon>
        <taxon>Enterobacterales</taxon>
        <taxon>Enterobacteriaceae</taxon>
        <taxon>Phytobacter</taxon>
    </lineage>
</organism>
<sequence>MVAFSSIEASVFAMKVFIHGILTRCTGRKIILLKECDLCGGNVARFFSLCARGDVMDNEVIAKARIAYECSFYKTILKTEKHMALHSTSAD</sequence>
<proteinExistence type="predicted"/>
<dbReference type="EMBL" id="CP011602">
    <property type="protein sequence ID" value="AKL13845.1"/>
    <property type="molecule type" value="Genomic_DNA"/>
</dbReference>
<dbReference type="Proteomes" id="UP000035479">
    <property type="component" value="Chromosome"/>
</dbReference>
<dbReference type="KEGG" id="kin:AB182_22255"/>
<reference evidence="1 2" key="1">
    <citation type="submission" date="2015-06" db="EMBL/GenBank/DDBJ databases">
        <title>Rapid spread of a carbapenem resistance gene driven by multiple levels of genetic mobility.</title>
        <authorList>
            <person name="Sheppard A.E."/>
            <person name="Stoesser N."/>
            <person name="Wilson D."/>
            <person name="Sebra R."/>
            <person name="Kasarskis A."/>
            <person name="Anson L."/>
            <person name="Giess A."/>
            <person name="Pankhurst L."/>
            <person name="Vaughan A."/>
            <person name="Grim C.J."/>
            <person name="Cox H."/>
            <person name="Yeh A."/>
            <person name="Sifri C.D."/>
            <person name="Walker S."/>
            <person name="Peto T.E."/>
            <person name="Crook D.W."/>
            <person name="Mathers A.J."/>
        </authorList>
    </citation>
    <scope>NUCLEOTIDE SEQUENCE [LARGE SCALE GENOMIC DNA]</scope>
    <source>
        <strain evidence="1 2">CAV1151</strain>
    </source>
</reference>
<dbReference type="AlphaFoldDB" id="A0AAC8QRW9"/>
<evidence type="ECO:0000313" key="1">
    <source>
        <dbReference type="EMBL" id="AKL13845.1"/>
    </source>
</evidence>
<evidence type="ECO:0000313" key="2">
    <source>
        <dbReference type="Proteomes" id="UP000035479"/>
    </source>
</evidence>